<organism evidence="5 6">
    <name type="scientific">Furfurilactobacillus siliginis</name>
    <dbReference type="NCBI Taxonomy" id="348151"/>
    <lineage>
        <taxon>Bacteria</taxon>
        <taxon>Bacillati</taxon>
        <taxon>Bacillota</taxon>
        <taxon>Bacilli</taxon>
        <taxon>Lactobacillales</taxon>
        <taxon>Lactobacillaceae</taxon>
        <taxon>Furfurilactobacillus</taxon>
    </lineage>
</organism>
<keyword evidence="2" id="KW-0560">Oxidoreductase</keyword>
<dbReference type="NCBIfam" id="NF005065">
    <property type="entry name" value="PRK06482.1"/>
    <property type="match status" value="1"/>
</dbReference>
<evidence type="ECO:0000256" key="2">
    <source>
        <dbReference type="ARBA" id="ARBA00023002"/>
    </source>
</evidence>
<protein>
    <submittedName>
        <fullName evidence="5">Short chain oxidoreductase</fullName>
    </submittedName>
</protein>
<keyword evidence="6" id="KW-1185">Reference proteome</keyword>
<dbReference type="PRINTS" id="PR00080">
    <property type="entry name" value="SDRFAMILY"/>
</dbReference>
<dbReference type="SUPFAM" id="SSF51735">
    <property type="entry name" value="NAD(P)-binding Rossmann-fold domains"/>
    <property type="match status" value="1"/>
</dbReference>
<reference evidence="5 6" key="1">
    <citation type="journal article" date="2015" name="Genome Announc.">
        <title>Expanding the biotechnology potential of lactobacilli through comparative genomics of 213 strains and associated genera.</title>
        <authorList>
            <person name="Sun Z."/>
            <person name="Harris H.M."/>
            <person name="McCann A."/>
            <person name="Guo C."/>
            <person name="Argimon S."/>
            <person name="Zhang W."/>
            <person name="Yang X."/>
            <person name="Jeffery I.B."/>
            <person name="Cooney J.C."/>
            <person name="Kagawa T.F."/>
            <person name="Liu W."/>
            <person name="Song Y."/>
            <person name="Salvetti E."/>
            <person name="Wrobel A."/>
            <person name="Rasinkangas P."/>
            <person name="Parkhill J."/>
            <person name="Rea M.C."/>
            <person name="O'Sullivan O."/>
            <person name="Ritari J."/>
            <person name="Douillard F.P."/>
            <person name="Paul Ross R."/>
            <person name="Yang R."/>
            <person name="Briner A.E."/>
            <person name="Felis G.E."/>
            <person name="de Vos W.M."/>
            <person name="Barrangou R."/>
            <person name="Klaenhammer T.R."/>
            <person name="Caufield P.W."/>
            <person name="Cui Y."/>
            <person name="Zhang H."/>
            <person name="O'Toole P.W."/>
        </authorList>
    </citation>
    <scope>NUCLEOTIDE SEQUENCE [LARGE SCALE GENOMIC DNA]</scope>
    <source>
        <strain evidence="5 6">DSM 22696</strain>
    </source>
</reference>
<dbReference type="GO" id="GO:0016491">
    <property type="term" value="F:oxidoreductase activity"/>
    <property type="evidence" value="ECO:0007669"/>
    <property type="project" value="UniProtKB-KW"/>
</dbReference>
<evidence type="ECO:0000256" key="1">
    <source>
        <dbReference type="ARBA" id="ARBA00006484"/>
    </source>
</evidence>
<dbReference type="EMBL" id="JQCB01000013">
    <property type="protein sequence ID" value="KRN94695.1"/>
    <property type="molecule type" value="Genomic_DNA"/>
</dbReference>
<dbReference type="PATRIC" id="fig|348151.3.peg.471"/>
<keyword evidence="4" id="KW-0175">Coiled coil</keyword>
<gene>
    <name evidence="5" type="ORF">IV55_GL000463</name>
</gene>
<dbReference type="InterPro" id="IPR002347">
    <property type="entry name" value="SDR_fam"/>
</dbReference>
<dbReference type="PANTHER" id="PTHR43976">
    <property type="entry name" value="SHORT CHAIN DEHYDROGENASE"/>
    <property type="match status" value="1"/>
</dbReference>
<dbReference type="Gene3D" id="3.40.50.720">
    <property type="entry name" value="NAD(P)-binding Rossmann-like Domain"/>
    <property type="match status" value="1"/>
</dbReference>
<feature type="coiled-coil region" evidence="4">
    <location>
        <begin position="259"/>
        <end position="286"/>
    </location>
</feature>
<dbReference type="Pfam" id="PF00106">
    <property type="entry name" value="adh_short"/>
    <property type="match status" value="1"/>
</dbReference>
<dbReference type="PRINTS" id="PR00081">
    <property type="entry name" value="GDHRDH"/>
</dbReference>
<proteinExistence type="inferred from homology"/>
<dbReference type="CDD" id="cd05374">
    <property type="entry name" value="17beta-HSD-like_SDR_c"/>
    <property type="match status" value="1"/>
</dbReference>
<dbReference type="Proteomes" id="UP000051139">
    <property type="component" value="Unassembled WGS sequence"/>
</dbReference>
<comment type="similarity">
    <text evidence="1 3">Belongs to the short-chain dehydrogenases/reductases (SDR) family.</text>
</comment>
<comment type="caution">
    <text evidence="5">The sequence shown here is derived from an EMBL/GenBank/DDBJ whole genome shotgun (WGS) entry which is preliminary data.</text>
</comment>
<sequence>MEAILMKTWFITGATGGLATSVMRKLLENGDRVAATTRHAGALADLKAQYGDQLWESTMNLKDEQDVLLVVDQAFAELGTIDVLLNNAGYGLYGTVEGISAKQTEDVFAVNLFGSLNTARAFLPHFRKQGHGQIVQIASMAGQYSTQAMGMYSASKWAVEAAFEAMAQEVASFNIQTTIVEPGGIRTNFVGGNGAFGEDIKAYEGTQVDQITRQIKGDIPGVDVADLIKMIAGDPDKMAQQIIERVEAGHGPLRMTLGSDAYNKIHAALAERLEALEAQKDLAYKTDAADYQG</sequence>
<evidence type="ECO:0000313" key="6">
    <source>
        <dbReference type="Proteomes" id="UP000051139"/>
    </source>
</evidence>
<dbReference type="AlphaFoldDB" id="A0A0R2L7M9"/>
<evidence type="ECO:0000256" key="4">
    <source>
        <dbReference type="SAM" id="Coils"/>
    </source>
</evidence>
<dbReference type="STRING" id="348151.IV55_GL000463"/>
<dbReference type="PANTHER" id="PTHR43976:SF16">
    <property type="entry name" value="SHORT-CHAIN DEHYDROGENASE_REDUCTASE FAMILY PROTEIN"/>
    <property type="match status" value="1"/>
</dbReference>
<evidence type="ECO:0000313" key="5">
    <source>
        <dbReference type="EMBL" id="KRN94695.1"/>
    </source>
</evidence>
<dbReference type="InterPro" id="IPR036291">
    <property type="entry name" value="NAD(P)-bd_dom_sf"/>
</dbReference>
<name>A0A0R2L7M9_9LACO</name>
<accession>A0A0R2L7M9</accession>
<evidence type="ECO:0000256" key="3">
    <source>
        <dbReference type="RuleBase" id="RU000363"/>
    </source>
</evidence>
<dbReference type="InterPro" id="IPR051911">
    <property type="entry name" value="SDR_oxidoreductase"/>
</dbReference>